<evidence type="ECO:0000313" key="2">
    <source>
        <dbReference type="EMBL" id="AYV47129.1"/>
    </source>
</evidence>
<sequence length="453" mass="48693">MTILPFLRGRGFARPLASACPDTDNDTGAPQPIPGELSVIRLPADHYLHRDAPTEWWWHIGTLKAGDRVFGFEINAASFQGRGFGFSQIMLTDVAAQKHYQRTTTFNPPAGYDPSTWAEHDVNRDWRVRLGDPSSQLTAIKVTNPGSGYDPVATTVTVTGGGGSQAIAYPLVDPTSGAILSIQVTNPGRGYTSPPHIVIGGPGQKGSGATAEAVHTFITMDAAWGDPTQNMAVVTKLTDDATGTEVVFDLTMSQKGAPFVVWGTGVSQILPKASGSHLQTGNYYYSLTNVAASGTITIDGEIFEVEGKTWMDHEYGFFGTAQNPVKWILQNAQLDNGWSLSNHYVLFGDNKLPKPGAPVPCEVTLQDPEGRMYVVPGVMTADRQWTSPVSKVTYFLDYQLDIAGFDAALNFKALLADQEFPLPVGSIYEGIASAEGSFQGKPTSGTGWIEQAL</sequence>
<dbReference type="Proteomes" id="UP000281192">
    <property type="component" value="Chromosome"/>
</dbReference>
<dbReference type="Proteomes" id="UP000234483">
    <property type="component" value="Unassembled WGS sequence"/>
</dbReference>
<organism evidence="3 4">
    <name type="scientific">Caulobacter flavus</name>
    <dbReference type="NCBI Taxonomy" id="1679497"/>
    <lineage>
        <taxon>Bacteria</taxon>
        <taxon>Pseudomonadati</taxon>
        <taxon>Pseudomonadota</taxon>
        <taxon>Alphaproteobacteria</taxon>
        <taxon>Caulobacterales</taxon>
        <taxon>Caulobacteraceae</taxon>
        <taxon>Caulobacter</taxon>
    </lineage>
</organism>
<evidence type="ECO:0000313" key="5">
    <source>
        <dbReference type="Proteomes" id="UP000281192"/>
    </source>
</evidence>
<feature type="domain" description="AttH" evidence="1">
    <location>
        <begin position="235"/>
        <end position="316"/>
    </location>
</feature>
<dbReference type="SUPFAM" id="SSF159245">
    <property type="entry name" value="AttH-like"/>
    <property type="match status" value="2"/>
</dbReference>
<dbReference type="EMBL" id="CP026100">
    <property type="protein sequence ID" value="AYV47129.1"/>
    <property type="molecule type" value="Genomic_DNA"/>
</dbReference>
<evidence type="ECO:0000313" key="4">
    <source>
        <dbReference type="Proteomes" id="UP000234483"/>
    </source>
</evidence>
<dbReference type="Gene3D" id="2.40.370.10">
    <property type="entry name" value="AttH-like domain"/>
    <property type="match status" value="3"/>
</dbReference>
<reference evidence="2 5" key="2">
    <citation type="submission" date="2018-01" db="EMBL/GenBank/DDBJ databases">
        <title>Complete genome sequence of Caulobacter flavus RHGG3.</title>
        <authorList>
            <person name="Yang E."/>
        </authorList>
    </citation>
    <scope>NUCLEOTIDE SEQUENCE [LARGE SCALE GENOMIC DNA]</scope>
    <source>
        <strain evidence="2 5">RHGG3</strain>
    </source>
</reference>
<dbReference type="InterPro" id="IPR010791">
    <property type="entry name" value="AttH_dom"/>
</dbReference>
<dbReference type="AlphaFoldDB" id="A0A2N5D4V6"/>
<accession>A0A2N5D4V6</accession>
<evidence type="ECO:0000313" key="3">
    <source>
        <dbReference type="EMBL" id="PLR21105.1"/>
    </source>
</evidence>
<dbReference type="InterPro" id="IPR023374">
    <property type="entry name" value="AttH-like_dom_sf"/>
</dbReference>
<name>A0A2N5D4V6_9CAUL</name>
<proteinExistence type="predicted"/>
<dbReference type="EMBL" id="PJRQ01000003">
    <property type="protein sequence ID" value="PLR21105.1"/>
    <property type="molecule type" value="Genomic_DNA"/>
</dbReference>
<dbReference type="PANTHER" id="PTHR38591">
    <property type="entry name" value="HYDROLASE"/>
    <property type="match status" value="1"/>
</dbReference>
<protein>
    <recommendedName>
        <fullName evidence="1">AttH domain-containing protein</fullName>
    </recommendedName>
</protein>
<gene>
    <name evidence="2" type="ORF">C1707_13140</name>
    <name evidence="3" type="ORF">CFHF_01230</name>
</gene>
<dbReference type="OrthoDB" id="9770826at2"/>
<evidence type="ECO:0000259" key="1">
    <source>
        <dbReference type="Pfam" id="PF07143"/>
    </source>
</evidence>
<dbReference type="Pfam" id="PF07143">
    <property type="entry name" value="CrtC"/>
    <property type="match status" value="1"/>
</dbReference>
<reference evidence="3 4" key="1">
    <citation type="submission" date="2017-12" db="EMBL/GenBank/DDBJ databases">
        <title>The genome sequence of Caulobacter flavus CGMCC1 15093.</title>
        <authorList>
            <person name="Gao J."/>
            <person name="Mao X."/>
            <person name="Sun J."/>
        </authorList>
    </citation>
    <scope>NUCLEOTIDE SEQUENCE [LARGE SCALE GENOMIC DNA]</scope>
    <source>
        <strain evidence="3 4">CGMCC1 15093</strain>
    </source>
</reference>
<dbReference type="RefSeq" id="WP_101711215.1">
    <property type="nucleotide sequence ID" value="NZ_CP026100.1"/>
</dbReference>
<dbReference type="PANTHER" id="PTHR38591:SF1">
    <property type="entry name" value="BLL1000 PROTEIN"/>
    <property type="match status" value="1"/>
</dbReference>
<dbReference type="KEGG" id="cfh:C1707_13140"/>
<keyword evidence="5" id="KW-1185">Reference proteome</keyword>